<dbReference type="Proteomes" id="UP000499080">
    <property type="component" value="Unassembled WGS sequence"/>
</dbReference>
<protein>
    <submittedName>
        <fullName evidence="2">Uncharacterized protein</fullName>
    </submittedName>
</protein>
<comment type="caution">
    <text evidence="2">The sequence shown here is derived from an EMBL/GenBank/DDBJ whole genome shotgun (WGS) entry which is preliminary data.</text>
</comment>
<proteinExistence type="predicted"/>
<dbReference type="AlphaFoldDB" id="A0A4Y2MRM7"/>
<evidence type="ECO:0000313" key="2">
    <source>
        <dbReference type="EMBL" id="GBN29209.1"/>
    </source>
</evidence>
<reference evidence="2 3" key="1">
    <citation type="journal article" date="2019" name="Sci. Rep.">
        <title>Orb-weaving spider Araneus ventricosus genome elucidates the spidroin gene catalogue.</title>
        <authorList>
            <person name="Kono N."/>
            <person name="Nakamura H."/>
            <person name="Ohtoshi R."/>
            <person name="Moran D.A.P."/>
            <person name="Shinohara A."/>
            <person name="Yoshida Y."/>
            <person name="Fujiwara M."/>
            <person name="Mori M."/>
            <person name="Tomita M."/>
            <person name="Arakawa K."/>
        </authorList>
    </citation>
    <scope>NUCLEOTIDE SEQUENCE [LARGE SCALE GENOMIC DNA]</scope>
</reference>
<organism evidence="2 3">
    <name type="scientific">Araneus ventricosus</name>
    <name type="common">Orbweaver spider</name>
    <name type="synonym">Epeira ventricosa</name>
    <dbReference type="NCBI Taxonomy" id="182803"/>
    <lineage>
        <taxon>Eukaryota</taxon>
        <taxon>Metazoa</taxon>
        <taxon>Ecdysozoa</taxon>
        <taxon>Arthropoda</taxon>
        <taxon>Chelicerata</taxon>
        <taxon>Arachnida</taxon>
        <taxon>Araneae</taxon>
        <taxon>Araneomorphae</taxon>
        <taxon>Entelegynae</taxon>
        <taxon>Araneoidea</taxon>
        <taxon>Araneidae</taxon>
        <taxon>Araneus</taxon>
    </lineage>
</organism>
<evidence type="ECO:0000313" key="3">
    <source>
        <dbReference type="Proteomes" id="UP000499080"/>
    </source>
</evidence>
<name>A0A4Y2MRM7_ARAVE</name>
<evidence type="ECO:0000256" key="1">
    <source>
        <dbReference type="SAM" id="MobiDB-lite"/>
    </source>
</evidence>
<sequence>MTRMTPELTSPSPNFRAHGGSSVESGLDLGTGGSQVRDPTTRPSRPHELSEINIRGKNINSILRIIICETNSGAMCLRDQYGGTPRSGQVK</sequence>
<dbReference type="EMBL" id="BGPR01007749">
    <property type="protein sequence ID" value="GBN29209.1"/>
    <property type="molecule type" value="Genomic_DNA"/>
</dbReference>
<keyword evidence="3" id="KW-1185">Reference proteome</keyword>
<feature type="region of interest" description="Disordered" evidence="1">
    <location>
        <begin position="1"/>
        <end position="52"/>
    </location>
</feature>
<accession>A0A4Y2MRM7</accession>
<gene>
    <name evidence="2" type="ORF">AVEN_205793_1</name>
</gene>